<dbReference type="GO" id="GO:0008168">
    <property type="term" value="F:methyltransferase activity"/>
    <property type="evidence" value="ECO:0007669"/>
    <property type="project" value="InterPro"/>
</dbReference>
<dbReference type="EMBL" id="HG938355">
    <property type="protein sequence ID" value="CDN52516.1"/>
    <property type="molecule type" value="Genomic_DNA"/>
</dbReference>
<accession>A0A068T3A8</accession>
<evidence type="ECO:0000313" key="2">
    <source>
        <dbReference type="Proteomes" id="UP000028186"/>
    </source>
</evidence>
<name>A0A068T3A8_NEOGA</name>
<organism evidence="1 2">
    <name type="scientific">Neorhizobium galegae bv. officinalis bv. officinalis str. HAMBI 1141</name>
    <dbReference type="NCBI Taxonomy" id="1028801"/>
    <lineage>
        <taxon>Bacteria</taxon>
        <taxon>Pseudomonadati</taxon>
        <taxon>Pseudomonadota</taxon>
        <taxon>Alphaproteobacteria</taxon>
        <taxon>Hyphomicrobiales</taxon>
        <taxon>Rhizobiaceae</taxon>
        <taxon>Rhizobium/Agrobacterium group</taxon>
        <taxon>Neorhizobium</taxon>
    </lineage>
</organism>
<dbReference type="HOGENOM" id="CLU_724876_0_0_5"/>
<reference evidence="2" key="1">
    <citation type="journal article" date="2014" name="BMC Genomics">
        <title>Genome sequencing of two Neorhizobium galegae strains reveals a noeT gene responsible for the unusual acetylation of the nodulation factors.</title>
        <authorList>
            <person name="Osterman J."/>
            <person name="Marsh J."/>
            <person name="Laine P.K."/>
            <person name="Zeng Z."/>
            <person name="Alatalo E."/>
            <person name="Sullivan J.T."/>
            <person name="Young J.P."/>
            <person name="Thomas-Oates J."/>
            <person name="Paulin L."/>
            <person name="Lindstrom K."/>
        </authorList>
    </citation>
    <scope>NUCLEOTIDE SEQUENCE [LARGE SCALE GENOMIC DNA]</scope>
    <source>
        <strain evidence="2">HAMBI 1141</strain>
    </source>
</reference>
<dbReference type="PROSITE" id="PS00092">
    <property type="entry name" value="N6_MTASE"/>
    <property type="match status" value="1"/>
</dbReference>
<dbReference type="GO" id="GO:0003676">
    <property type="term" value="F:nucleic acid binding"/>
    <property type="evidence" value="ECO:0007669"/>
    <property type="project" value="InterPro"/>
</dbReference>
<dbReference type="RefSeq" id="WP_038539515.1">
    <property type="nucleotide sequence ID" value="NZ_HG938355.1"/>
</dbReference>
<dbReference type="InterPro" id="IPR029063">
    <property type="entry name" value="SAM-dependent_MTases_sf"/>
</dbReference>
<dbReference type="AlphaFoldDB" id="A0A068T3A8"/>
<dbReference type="SUPFAM" id="SSF53335">
    <property type="entry name" value="S-adenosyl-L-methionine-dependent methyltransferases"/>
    <property type="match status" value="1"/>
</dbReference>
<gene>
    <name evidence="1" type="ORF">RG1141_CH01510</name>
</gene>
<sequence>MAYSGKKPFAVPGARGLEIIRTAVAGGIFDDGKRQSDRQAAAKANGNGYLDRDSKDGAKWYPTEKARQMLAWLESQIAGGVAVPVASAGEPAGSGVAAMEAKLGAARALLAHGDVMAARELAEGIYEQAKAGGRFSARFRLKESLEACHRIQADALSIEVRTKMRIAEEWEKAKAEGKTLKGRPKSVPDENAFTAEEAGLTRKDLHYAKQLLEADRREPGIAERAIAARLQAGLEPSRSNLRASIGTKTATKEERGDNLYQTGPEAMFTLLGLESFCSTIFEPACGKGAIVRHLEAAGWDDLILADLIDYGTADQFGEVQKVEDFLTSAPPDVDGDFDIVTNPPYGTVLNAFVAHALRVHRPRKMALLLNVNFFGGFDDDDRNFALDECSPARIWWFSRRLPMMHREGWEGNKANSSMNTAWFIWEMQPDGTYATPTTIRRVDWKDYVPADLAAVVDDEAEARQPESEDA</sequence>
<evidence type="ECO:0000313" key="1">
    <source>
        <dbReference type="EMBL" id="CDN52516.1"/>
    </source>
</evidence>
<dbReference type="KEGG" id="ngl:RG1141_CH01510"/>
<dbReference type="eggNOG" id="COG0827">
    <property type="taxonomic scope" value="Bacteria"/>
</dbReference>
<dbReference type="InterPro" id="IPR002052">
    <property type="entry name" value="DNA_methylase_N6_adenine_CS"/>
</dbReference>
<proteinExistence type="predicted"/>
<dbReference type="Proteomes" id="UP000028186">
    <property type="component" value="Chromosome I"/>
</dbReference>
<protein>
    <submittedName>
        <fullName evidence="1">Mlr8507 protein</fullName>
    </submittedName>
</protein>
<dbReference type="GO" id="GO:0032259">
    <property type="term" value="P:methylation"/>
    <property type="evidence" value="ECO:0007669"/>
    <property type="project" value="InterPro"/>
</dbReference>
<dbReference type="PATRIC" id="fig|1028801.3.peg.145"/>